<evidence type="ECO:0000256" key="5">
    <source>
        <dbReference type="ARBA" id="ARBA00022982"/>
    </source>
</evidence>
<keyword evidence="5" id="KW-0249">Electron transport</keyword>
<dbReference type="PROSITE" id="PS51085">
    <property type="entry name" value="2FE2S_FER_2"/>
    <property type="match status" value="1"/>
</dbReference>
<comment type="similarity">
    <text evidence="1">Belongs to the 2Fe2S plant-type ferredoxin family.</text>
</comment>
<dbReference type="SUPFAM" id="SSF54292">
    <property type="entry name" value="2Fe-2S ferredoxin-like"/>
    <property type="match status" value="1"/>
</dbReference>
<evidence type="ECO:0000256" key="4">
    <source>
        <dbReference type="ARBA" id="ARBA00022723"/>
    </source>
</evidence>
<keyword evidence="3" id="KW-0001">2Fe-2S</keyword>
<dbReference type="AlphaFoldDB" id="A0A382WPJ3"/>
<feature type="region of interest" description="Disordered" evidence="9">
    <location>
        <begin position="17"/>
        <end position="39"/>
    </location>
</feature>
<evidence type="ECO:0000256" key="3">
    <source>
        <dbReference type="ARBA" id="ARBA00022714"/>
    </source>
</evidence>
<dbReference type="InterPro" id="IPR036010">
    <property type="entry name" value="2Fe-2S_ferredoxin-like_sf"/>
</dbReference>
<dbReference type="InterPro" id="IPR001041">
    <property type="entry name" value="2Fe-2S_ferredoxin-type"/>
</dbReference>
<sequence length="123" mass="13179">LVADLDEWGVPKKDVLRESFGPASGRKAPPKEVNPNAQGPEVVFKKSGKTVRWDPAFDSLVKFAEANGCDIPYACLAGNCGTCLTTIIKGDVDYQDNDPDFESEQGTCLTCSCVPKGPIELDA</sequence>
<evidence type="ECO:0000256" key="9">
    <source>
        <dbReference type="SAM" id="MobiDB-lite"/>
    </source>
</evidence>
<dbReference type="InterPro" id="IPR006058">
    <property type="entry name" value="2Fe2S_fd_BS"/>
</dbReference>
<evidence type="ECO:0000256" key="1">
    <source>
        <dbReference type="ARBA" id="ARBA00007874"/>
    </source>
</evidence>
<keyword evidence="4" id="KW-0479">Metal-binding</keyword>
<dbReference type="InterPro" id="IPR012675">
    <property type="entry name" value="Beta-grasp_dom_sf"/>
</dbReference>
<evidence type="ECO:0000256" key="2">
    <source>
        <dbReference type="ARBA" id="ARBA00022448"/>
    </source>
</evidence>
<comment type="cofactor">
    <cofactor evidence="8">
        <name>[2Fe-2S] cluster</name>
        <dbReference type="ChEBI" id="CHEBI:190135"/>
    </cofactor>
</comment>
<evidence type="ECO:0000313" key="11">
    <source>
        <dbReference type="EMBL" id="SVD60275.1"/>
    </source>
</evidence>
<feature type="domain" description="2Fe-2S ferredoxin-type" evidence="10">
    <location>
        <begin position="40"/>
        <end position="123"/>
    </location>
</feature>
<dbReference type="CDD" id="cd00207">
    <property type="entry name" value="fer2"/>
    <property type="match status" value="1"/>
</dbReference>
<dbReference type="Gene3D" id="3.10.20.30">
    <property type="match status" value="1"/>
</dbReference>
<dbReference type="EMBL" id="UINC01161218">
    <property type="protein sequence ID" value="SVD60275.1"/>
    <property type="molecule type" value="Genomic_DNA"/>
</dbReference>
<keyword evidence="7" id="KW-0411">Iron-sulfur</keyword>
<gene>
    <name evidence="11" type="ORF">METZ01_LOCUS413129</name>
</gene>
<protein>
    <recommendedName>
        <fullName evidence="10">2Fe-2S ferredoxin-type domain-containing protein</fullName>
    </recommendedName>
</protein>
<evidence type="ECO:0000256" key="7">
    <source>
        <dbReference type="ARBA" id="ARBA00023014"/>
    </source>
</evidence>
<proteinExistence type="inferred from homology"/>
<name>A0A382WPJ3_9ZZZZ</name>
<dbReference type="PROSITE" id="PS00197">
    <property type="entry name" value="2FE2S_FER_1"/>
    <property type="match status" value="1"/>
</dbReference>
<keyword evidence="2" id="KW-0813">Transport</keyword>
<dbReference type="PANTHER" id="PTHR43112">
    <property type="entry name" value="FERREDOXIN"/>
    <property type="match status" value="1"/>
</dbReference>
<dbReference type="GO" id="GO:0051537">
    <property type="term" value="F:2 iron, 2 sulfur cluster binding"/>
    <property type="evidence" value="ECO:0007669"/>
    <property type="project" value="UniProtKB-KW"/>
</dbReference>
<dbReference type="PANTHER" id="PTHR43112:SF3">
    <property type="entry name" value="FERREDOXIN-2, CHLOROPLASTIC"/>
    <property type="match status" value="1"/>
</dbReference>
<evidence type="ECO:0000259" key="10">
    <source>
        <dbReference type="PROSITE" id="PS51085"/>
    </source>
</evidence>
<organism evidence="11">
    <name type="scientific">marine metagenome</name>
    <dbReference type="NCBI Taxonomy" id="408172"/>
    <lineage>
        <taxon>unclassified sequences</taxon>
        <taxon>metagenomes</taxon>
        <taxon>ecological metagenomes</taxon>
    </lineage>
</organism>
<feature type="non-terminal residue" evidence="11">
    <location>
        <position position="1"/>
    </location>
</feature>
<reference evidence="11" key="1">
    <citation type="submission" date="2018-05" db="EMBL/GenBank/DDBJ databases">
        <authorList>
            <person name="Lanie J.A."/>
            <person name="Ng W.-L."/>
            <person name="Kazmierczak K.M."/>
            <person name="Andrzejewski T.M."/>
            <person name="Davidsen T.M."/>
            <person name="Wayne K.J."/>
            <person name="Tettelin H."/>
            <person name="Glass J.I."/>
            <person name="Rusch D."/>
            <person name="Podicherti R."/>
            <person name="Tsui H.-C.T."/>
            <person name="Winkler M.E."/>
        </authorList>
    </citation>
    <scope>NUCLEOTIDE SEQUENCE</scope>
</reference>
<evidence type="ECO:0000256" key="6">
    <source>
        <dbReference type="ARBA" id="ARBA00023004"/>
    </source>
</evidence>
<evidence type="ECO:0000256" key="8">
    <source>
        <dbReference type="ARBA" id="ARBA00034078"/>
    </source>
</evidence>
<keyword evidence="6" id="KW-0408">Iron</keyword>
<accession>A0A382WPJ3</accession>
<dbReference type="Pfam" id="PF00111">
    <property type="entry name" value="Fer2"/>
    <property type="match status" value="1"/>
</dbReference>
<dbReference type="GO" id="GO:0046872">
    <property type="term" value="F:metal ion binding"/>
    <property type="evidence" value="ECO:0007669"/>
    <property type="project" value="UniProtKB-KW"/>
</dbReference>